<organism evidence="2 3">
    <name type="scientific">Daphnia magna</name>
    <dbReference type="NCBI Taxonomy" id="35525"/>
    <lineage>
        <taxon>Eukaryota</taxon>
        <taxon>Metazoa</taxon>
        <taxon>Ecdysozoa</taxon>
        <taxon>Arthropoda</taxon>
        <taxon>Crustacea</taxon>
        <taxon>Branchiopoda</taxon>
        <taxon>Diplostraca</taxon>
        <taxon>Cladocera</taxon>
        <taxon>Anomopoda</taxon>
        <taxon>Daphniidae</taxon>
        <taxon>Daphnia</taxon>
    </lineage>
</organism>
<protein>
    <submittedName>
        <fullName evidence="2">Uncharacterized protein</fullName>
    </submittedName>
</protein>
<accession>A0ABQ9ZAD7</accession>
<evidence type="ECO:0000313" key="2">
    <source>
        <dbReference type="EMBL" id="KAK4009863.1"/>
    </source>
</evidence>
<feature type="compositionally biased region" description="Basic and acidic residues" evidence="1">
    <location>
        <begin position="1"/>
        <end position="20"/>
    </location>
</feature>
<name>A0ABQ9ZAD7_9CRUS</name>
<reference evidence="2 3" key="1">
    <citation type="journal article" date="2023" name="Nucleic Acids Res.">
        <title>The hologenome of Daphnia magna reveals possible DNA methylation and microbiome-mediated evolution of the host genome.</title>
        <authorList>
            <person name="Chaturvedi A."/>
            <person name="Li X."/>
            <person name="Dhandapani V."/>
            <person name="Marshall H."/>
            <person name="Kissane S."/>
            <person name="Cuenca-Cambronero M."/>
            <person name="Asole G."/>
            <person name="Calvet F."/>
            <person name="Ruiz-Romero M."/>
            <person name="Marangio P."/>
            <person name="Guigo R."/>
            <person name="Rago D."/>
            <person name="Mirbahai L."/>
            <person name="Eastwood N."/>
            <person name="Colbourne J.K."/>
            <person name="Zhou J."/>
            <person name="Mallon E."/>
            <person name="Orsini L."/>
        </authorList>
    </citation>
    <scope>NUCLEOTIDE SEQUENCE [LARGE SCALE GENOMIC DNA]</scope>
    <source>
        <strain evidence="2">LRV0_1</strain>
    </source>
</reference>
<keyword evidence="3" id="KW-1185">Reference proteome</keyword>
<feature type="compositionally biased region" description="Polar residues" evidence="1">
    <location>
        <begin position="55"/>
        <end position="65"/>
    </location>
</feature>
<gene>
    <name evidence="2" type="ORF">OUZ56_019008</name>
</gene>
<evidence type="ECO:0000313" key="3">
    <source>
        <dbReference type="Proteomes" id="UP001234178"/>
    </source>
</evidence>
<dbReference type="Proteomes" id="UP001234178">
    <property type="component" value="Unassembled WGS sequence"/>
</dbReference>
<sequence length="113" mass="12977">MKERGARAHAGCRGEHDPLLRRSAIRKSSEFQQQQQQRASGVKYIESQDITLSASRHGISDTTKFQPKRFHPLREPNNPFRPNSHIKKDMFVMMLESRHRCESKCASRCAGIA</sequence>
<dbReference type="EMBL" id="JAOYFB010000003">
    <property type="protein sequence ID" value="KAK4009863.1"/>
    <property type="molecule type" value="Genomic_DNA"/>
</dbReference>
<feature type="region of interest" description="Disordered" evidence="1">
    <location>
        <begin position="55"/>
        <end position="84"/>
    </location>
</feature>
<feature type="region of interest" description="Disordered" evidence="1">
    <location>
        <begin position="1"/>
        <end position="42"/>
    </location>
</feature>
<evidence type="ECO:0000256" key="1">
    <source>
        <dbReference type="SAM" id="MobiDB-lite"/>
    </source>
</evidence>
<comment type="caution">
    <text evidence="2">The sequence shown here is derived from an EMBL/GenBank/DDBJ whole genome shotgun (WGS) entry which is preliminary data.</text>
</comment>
<proteinExistence type="predicted"/>